<reference evidence="2 3" key="1">
    <citation type="submission" date="2019-12" db="EMBL/GenBank/DDBJ databases">
        <title>Rhizobium genotypes associated with high levels of biological nitrogen fixation by grain legumes in a temperate-maritime cropping system.</title>
        <authorList>
            <person name="Maluk M."/>
            <person name="Francesc Ferrando Molina F."/>
            <person name="Lopez Del Egido L."/>
            <person name="Lafos M."/>
            <person name="Langarica-Fuentes A."/>
            <person name="Gebre Yohannes G."/>
            <person name="Young M.W."/>
            <person name="Martin P."/>
            <person name="Gantlett R."/>
            <person name="Kenicer G."/>
            <person name="Hawes C."/>
            <person name="Begg G.S."/>
            <person name="Quilliam R.S."/>
            <person name="Squire G.R."/>
            <person name="Poole P.S."/>
            <person name="Young P.W."/>
            <person name="Iannetta P.M."/>
            <person name="James E.K."/>
        </authorList>
    </citation>
    <scope>NUCLEOTIDE SEQUENCE [LARGE SCALE GENOMIC DNA]</scope>
    <source>
        <strain evidence="2 3">JHI2449</strain>
    </source>
</reference>
<feature type="transmembrane region" description="Helical" evidence="1">
    <location>
        <begin position="7"/>
        <end position="25"/>
    </location>
</feature>
<keyword evidence="1" id="KW-0812">Transmembrane</keyword>
<protein>
    <submittedName>
        <fullName evidence="2">Uncharacterized protein</fullName>
    </submittedName>
</protein>
<dbReference type="RefSeq" id="WP_204347668.1">
    <property type="nucleotide sequence ID" value="NZ_WUEP01000153.1"/>
</dbReference>
<evidence type="ECO:0000256" key="1">
    <source>
        <dbReference type="SAM" id="Phobius"/>
    </source>
</evidence>
<feature type="non-terminal residue" evidence="2">
    <location>
        <position position="64"/>
    </location>
</feature>
<dbReference type="AlphaFoldDB" id="A0A6N9ZRL8"/>
<keyword evidence="1" id="KW-1133">Transmembrane helix</keyword>
<dbReference type="PROSITE" id="PS51257">
    <property type="entry name" value="PROKAR_LIPOPROTEIN"/>
    <property type="match status" value="1"/>
</dbReference>
<feature type="transmembrane region" description="Helical" evidence="1">
    <location>
        <begin position="45"/>
        <end position="63"/>
    </location>
</feature>
<dbReference type="Proteomes" id="UP000468864">
    <property type="component" value="Unassembled WGS sequence"/>
</dbReference>
<organism evidence="2 3">
    <name type="scientific">Rhizobium laguerreae</name>
    <dbReference type="NCBI Taxonomy" id="1076926"/>
    <lineage>
        <taxon>Bacteria</taxon>
        <taxon>Pseudomonadati</taxon>
        <taxon>Pseudomonadota</taxon>
        <taxon>Alphaproteobacteria</taxon>
        <taxon>Hyphomicrobiales</taxon>
        <taxon>Rhizobiaceae</taxon>
        <taxon>Rhizobium/Agrobacterium group</taxon>
        <taxon>Rhizobium</taxon>
    </lineage>
</organism>
<comment type="caution">
    <text evidence="2">The sequence shown here is derived from an EMBL/GenBank/DDBJ whole genome shotgun (WGS) entry which is preliminary data.</text>
</comment>
<gene>
    <name evidence="2" type="ORF">GR206_35290</name>
</gene>
<keyword evidence="1" id="KW-0472">Membrane</keyword>
<name>A0A6N9ZRL8_9HYPH</name>
<dbReference type="EMBL" id="WUEP01000153">
    <property type="protein sequence ID" value="NEH96157.1"/>
    <property type="molecule type" value="Genomic_DNA"/>
</dbReference>
<evidence type="ECO:0000313" key="2">
    <source>
        <dbReference type="EMBL" id="NEH96157.1"/>
    </source>
</evidence>
<evidence type="ECO:0000313" key="3">
    <source>
        <dbReference type="Proteomes" id="UP000468864"/>
    </source>
</evidence>
<accession>A0A6N9ZRL8</accession>
<sequence>MMRSEKQLGVAVISVLTACAMLFFFPADSAMENPGDPNDTQGVPAVSIYLVLLIMLTAASMALT</sequence>
<proteinExistence type="predicted"/>